<dbReference type="SUPFAM" id="SSF110857">
    <property type="entry name" value="Gamma-glutamyl cyclotransferase-like"/>
    <property type="match status" value="1"/>
</dbReference>
<proteinExistence type="predicted"/>
<reference evidence="4" key="1">
    <citation type="journal article" date="2019" name="Int. J. Syst. Evol. Microbiol.">
        <title>The Global Catalogue of Microorganisms (GCM) 10K type strain sequencing project: providing services to taxonomists for standard genome sequencing and annotation.</title>
        <authorList>
            <consortium name="The Broad Institute Genomics Platform"/>
            <consortium name="The Broad Institute Genome Sequencing Center for Infectious Disease"/>
            <person name="Wu L."/>
            <person name="Ma J."/>
        </authorList>
    </citation>
    <scope>NUCLEOTIDE SEQUENCE [LARGE SCALE GENOMIC DNA]</scope>
    <source>
        <strain evidence="4">KCTC 52239</strain>
    </source>
</reference>
<dbReference type="Proteomes" id="UP001595557">
    <property type="component" value="Unassembled WGS sequence"/>
</dbReference>
<dbReference type="InterPro" id="IPR013024">
    <property type="entry name" value="GGCT-like"/>
</dbReference>
<comment type="caution">
    <text evidence="3">The sequence shown here is derived from an EMBL/GenBank/DDBJ whole genome shotgun (WGS) entry which is preliminary data.</text>
</comment>
<protein>
    <recommendedName>
        <fullName evidence="1">glutathione-specific gamma-glutamylcyclotransferase</fullName>
        <ecNumber evidence="1">4.3.2.7</ecNumber>
    </recommendedName>
</protein>
<keyword evidence="4" id="KW-1185">Reference proteome</keyword>
<evidence type="ECO:0000256" key="1">
    <source>
        <dbReference type="ARBA" id="ARBA00012344"/>
    </source>
</evidence>
<dbReference type="PANTHER" id="PTHR12192:SF2">
    <property type="entry name" value="GLUTATHIONE-SPECIFIC GAMMA-GLUTAMYLCYCLOTRANSFERASE 2"/>
    <property type="match status" value="1"/>
</dbReference>
<dbReference type="RefSeq" id="WP_207465230.1">
    <property type="nucleotide sequence ID" value="NZ_JAFNAW010000003.1"/>
</dbReference>
<dbReference type="Gene3D" id="3.10.490.10">
    <property type="entry name" value="Gamma-glutamyl cyclotransferase-like"/>
    <property type="match status" value="1"/>
</dbReference>
<gene>
    <name evidence="3" type="ORF">ACFOD7_03075</name>
</gene>
<keyword evidence="2" id="KW-0456">Lyase</keyword>
<evidence type="ECO:0000313" key="4">
    <source>
        <dbReference type="Proteomes" id="UP001595557"/>
    </source>
</evidence>
<dbReference type="EC" id="4.3.2.7" evidence="1"/>
<dbReference type="InterPro" id="IPR036568">
    <property type="entry name" value="GGCT-like_sf"/>
</dbReference>
<dbReference type="CDD" id="cd06661">
    <property type="entry name" value="GGCT_like"/>
    <property type="match status" value="1"/>
</dbReference>
<sequence>MALTEELLARAARLVEDAGPSPGAIYLTDEDYAEIVHKVLADGPPGDLWIFGYGSLLWKPAFDFVESRSATVRGWHRSFCIRVARFRGTRDHPGLMMALNRGGQCDGMAFRVPAEQAEATLHALFRRELVVRPPSTPPRWLSARSEEGPMRVLGFVVDQGSAFYSGGLAPEQVADTLAAAAGHWGSCAEYLHNTVSHLEALGIHDGNLWRLQELVAARLSEKAE</sequence>
<evidence type="ECO:0000256" key="2">
    <source>
        <dbReference type="ARBA" id="ARBA00023239"/>
    </source>
</evidence>
<accession>A0ABV7I8R3</accession>
<dbReference type="EMBL" id="JBHRTE010000010">
    <property type="protein sequence ID" value="MFC3167024.1"/>
    <property type="molecule type" value="Genomic_DNA"/>
</dbReference>
<organism evidence="3 4">
    <name type="scientific">Paracoccus fontiphilus</name>
    <dbReference type="NCBI Taxonomy" id="1815556"/>
    <lineage>
        <taxon>Bacteria</taxon>
        <taxon>Pseudomonadati</taxon>
        <taxon>Pseudomonadota</taxon>
        <taxon>Alphaproteobacteria</taxon>
        <taxon>Rhodobacterales</taxon>
        <taxon>Paracoccaceae</taxon>
        <taxon>Paracoccus</taxon>
    </lineage>
</organism>
<evidence type="ECO:0000313" key="3">
    <source>
        <dbReference type="EMBL" id="MFC3167024.1"/>
    </source>
</evidence>
<name>A0ABV7I8R3_9RHOB</name>
<dbReference type="Pfam" id="PF04752">
    <property type="entry name" value="ChaC"/>
    <property type="match status" value="1"/>
</dbReference>
<dbReference type="InterPro" id="IPR006840">
    <property type="entry name" value="ChaC"/>
</dbReference>
<dbReference type="PANTHER" id="PTHR12192">
    <property type="entry name" value="CATION TRANSPORT PROTEIN CHAC-RELATED"/>
    <property type="match status" value="1"/>
</dbReference>